<dbReference type="SUPFAM" id="SSF46955">
    <property type="entry name" value="Putative DNA-binding domain"/>
    <property type="match status" value="1"/>
</dbReference>
<dbReference type="NCBIfam" id="TIGR01764">
    <property type="entry name" value="excise"/>
    <property type="match status" value="1"/>
</dbReference>
<dbReference type="Gene3D" id="1.10.10.10">
    <property type="entry name" value="Winged helix-like DNA-binding domain superfamily/Winged helix DNA-binding domain"/>
    <property type="match status" value="1"/>
</dbReference>
<dbReference type="STRING" id="1618.IV36_GL001738"/>
<evidence type="ECO:0000313" key="3">
    <source>
        <dbReference type="Proteomes" id="UP000051727"/>
    </source>
</evidence>
<gene>
    <name evidence="2" type="ORF">IV36_GL001738</name>
</gene>
<reference evidence="2 3" key="1">
    <citation type="journal article" date="2015" name="Genome Announc.">
        <title>Expanding the biotechnology potential of lactobacilli through comparative genomics of 213 strains and associated genera.</title>
        <authorList>
            <person name="Sun Z."/>
            <person name="Harris H.M."/>
            <person name="McCann A."/>
            <person name="Guo C."/>
            <person name="Argimon S."/>
            <person name="Zhang W."/>
            <person name="Yang X."/>
            <person name="Jeffery I.B."/>
            <person name="Cooney J.C."/>
            <person name="Kagawa T.F."/>
            <person name="Liu W."/>
            <person name="Song Y."/>
            <person name="Salvetti E."/>
            <person name="Wrobel A."/>
            <person name="Rasinkangas P."/>
            <person name="Parkhill J."/>
            <person name="Rea M.C."/>
            <person name="O'Sullivan O."/>
            <person name="Ritari J."/>
            <person name="Douillard F.P."/>
            <person name="Paul Ross R."/>
            <person name="Yang R."/>
            <person name="Briner A.E."/>
            <person name="Felis G.E."/>
            <person name="de Vos W.M."/>
            <person name="Barrangou R."/>
            <person name="Klaenhammer T.R."/>
            <person name="Caufield P.W."/>
            <person name="Cui Y."/>
            <person name="Zhang H."/>
            <person name="O'Toole P.W."/>
        </authorList>
    </citation>
    <scope>NUCLEOTIDE SEQUENCE [LARGE SCALE GENOMIC DNA]</scope>
    <source>
        <strain evidence="2 3">ATCC 27304</strain>
    </source>
</reference>
<dbReference type="InterPro" id="IPR036388">
    <property type="entry name" value="WH-like_DNA-bd_sf"/>
</dbReference>
<comment type="caution">
    <text evidence="2">The sequence shown here is derived from an EMBL/GenBank/DDBJ whole genome shotgun (WGS) entry which is preliminary data.</text>
</comment>
<proteinExistence type="predicted"/>
<organism evidence="2 3">
    <name type="scientific">Liquorilactobacillus mali</name>
    <dbReference type="NCBI Taxonomy" id="1618"/>
    <lineage>
        <taxon>Bacteria</taxon>
        <taxon>Bacillati</taxon>
        <taxon>Bacillota</taxon>
        <taxon>Bacilli</taxon>
        <taxon>Lactobacillales</taxon>
        <taxon>Lactobacillaceae</taxon>
        <taxon>Liquorilactobacillus</taxon>
    </lineage>
</organism>
<dbReference type="AlphaFoldDB" id="A0A0R2FTM4"/>
<dbReference type="GO" id="GO:0003677">
    <property type="term" value="F:DNA binding"/>
    <property type="evidence" value="ECO:0007669"/>
    <property type="project" value="InterPro"/>
</dbReference>
<feature type="domain" description="Helix-turn-helix" evidence="1">
    <location>
        <begin position="50"/>
        <end position="96"/>
    </location>
</feature>
<dbReference type="Proteomes" id="UP000051727">
    <property type="component" value="Unassembled WGS sequence"/>
</dbReference>
<dbReference type="PATRIC" id="fig|1618.3.peg.1768"/>
<protein>
    <recommendedName>
        <fullName evidence="1">Helix-turn-helix domain-containing protein</fullName>
    </recommendedName>
</protein>
<name>A0A0R2FTM4_9LACO</name>
<sequence length="101" mass="12053">MYKKEGGIKMQANFNLELPIEIENELRNRIIEIVKNTIGTIKHDSSFPEYMDKKQCAEYLNISRSTFDKWLKTQDIPFVLINGSYRFKRSEIDKFMVEKQK</sequence>
<dbReference type="InterPro" id="IPR010093">
    <property type="entry name" value="SinI_DNA-bd"/>
</dbReference>
<dbReference type="Pfam" id="PF12728">
    <property type="entry name" value="HTH_17"/>
    <property type="match status" value="1"/>
</dbReference>
<dbReference type="InterPro" id="IPR041657">
    <property type="entry name" value="HTH_17"/>
</dbReference>
<accession>A0A0R2FTM4</accession>
<dbReference type="EMBL" id="JQAR01000004">
    <property type="protein sequence ID" value="KRN31616.1"/>
    <property type="molecule type" value="Genomic_DNA"/>
</dbReference>
<evidence type="ECO:0000313" key="2">
    <source>
        <dbReference type="EMBL" id="KRN31616.1"/>
    </source>
</evidence>
<evidence type="ECO:0000259" key="1">
    <source>
        <dbReference type="Pfam" id="PF12728"/>
    </source>
</evidence>
<dbReference type="InterPro" id="IPR009061">
    <property type="entry name" value="DNA-bd_dom_put_sf"/>
</dbReference>